<organism evidence="1 2">
    <name type="scientific">Arthrobacter sunyaminii</name>
    <dbReference type="NCBI Taxonomy" id="2816859"/>
    <lineage>
        <taxon>Bacteria</taxon>
        <taxon>Bacillati</taxon>
        <taxon>Actinomycetota</taxon>
        <taxon>Actinomycetes</taxon>
        <taxon>Micrococcales</taxon>
        <taxon>Micrococcaceae</taxon>
        <taxon>Arthrobacter</taxon>
    </lineage>
</organism>
<dbReference type="RefSeq" id="WP_104161977.1">
    <property type="nucleotide sequence ID" value="NZ_CP076456.1"/>
</dbReference>
<dbReference type="Proteomes" id="UP000680588">
    <property type="component" value="Chromosome"/>
</dbReference>
<accession>A0A975XKW5</accession>
<proteinExistence type="predicted"/>
<evidence type="ECO:0000313" key="1">
    <source>
        <dbReference type="EMBL" id="QWQ36575.1"/>
    </source>
</evidence>
<gene>
    <name evidence="1" type="ORF">KG104_01775</name>
</gene>
<dbReference type="EMBL" id="CP076456">
    <property type="protein sequence ID" value="QWQ36575.1"/>
    <property type="molecule type" value="Genomic_DNA"/>
</dbReference>
<evidence type="ECO:0000313" key="2">
    <source>
        <dbReference type="Proteomes" id="UP000680588"/>
    </source>
</evidence>
<reference evidence="1" key="1">
    <citation type="submission" date="2021-06" db="EMBL/GenBank/DDBJ databases">
        <title>Novel species in genus Arthrobacter.</title>
        <authorList>
            <person name="Zhang G."/>
        </authorList>
    </citation>
    <scope>NUCLEOTIDE SEQUENCE</scope>
    <source>
        <strain evidence="1">Zg-ZUI122</strain>
    </source>
</reference>
<dbReference type="KEGG" id="asun:KG104_01775"/>
<keyword evidence="2" id="KW-1185">Reference proteome</keyword>
<dbReference type="Gene3D" id="3.40.630.30">
    <property type="match status" value="1"/>
</dbReference>
<protein>
    <submittedName>
        <fullName evidence="1">Uncharacterized protein</fullName>
    </submittedName>
</protein>
<name>A0A975XKW5_9MICC</name>
<dbReference type="AlphaFoldDB" id="A0A975XKW5"/>
<sequence>MSADEVDLLKWPASLPATWAAVPVQPAGGFAEAFAVTEAGEPRGVVLVDFVVRGELDAAYPASVRDRVLQPSADAAAEALQLVSEQVMAADPQCRRLVIATAEGDVAEIARAERAGYRYVVDVDLPDRSVSLLAAEPAWVLEESRRIDDVPTR</sequence>